<keyword evidence="3" id="KW-1185">Reference proteome</keyword>
<dbReference type="Proteomes" id="UP001595799">
    <property type="component" value="Unassembled WGS sequence"/>
</dbReference>
<dbReference type="Gene3D" id="3.40.50.150">
    <property type="entry name" value="Vaccinia Virus protein VP39"/>
    <property type="match status" value="1"/>
</dbReference>
<evidence type="ECO:0000259" key="1">
    <source>
        <dbReference type="Pfam" id="PF08241"/>
    </source>
</evidence>
<keyword evidence="2" id="KW-0808">Transferase</keyword>
<dbReference type="Pfam" id="PF08241">
    <property type="entry name" value="Methyltransf_11"/>
    <property type="match status" value="1"/>
</dbReference>
<keyword evidence="2" id="KW-0489">Methyltransferase</keyword>
<organism evidence="2 3">
    <name type="scientific">Fodinicurvata halophila</name>
    <dbReference type="NCBI Taxonomy" id="1419723"/>
    <lineage>
        <taxon>Bacteria</taxon>
        <taxon>Pseudomonadati</taxon>
        <taxon>Pseudomonadota</taxon>
        <taxon>Alphaproteobacteria</taxon>
        <taxon>Rhodospirillales</taxon>
        <taxon>Rhodovibrionaceae</taxon>
        <taxon>Fodinicurvata</taxon>
    </lineage>
</organism>
<dbReference type="GO" id="GO:0032259">
    <property type="term" value="P:methylation"/>
    <property type="evidence" value="ECO:0007669"/>
    <property type="project" value="UniProtKB-KW"/>
</dbReference>
<comment type="caution">
    <text evidence="2">The sequence shown here is derived from an EMBL/GenBank/DDBJ whole genome shotgun (WGS) entry which is preliminary data.</text>
</comment>
<dbReference type="GO" id="GO:0008168">
    <property type="term" value="F:methyltransferase activity"/>
    <property type="evidence" value="ECO:0007669"/>
    <property type="project" value="UniProtKB-KW"/>
</dbReference>
<feature type="domain" description="Methyltransferase type 11" evidence="1">
    <location>
        <begin position="79"/>
        <end position="129"/>
    </location>
</feature>
<accession>A0ABV8UHJ3</accession>
<reference evidence="3" key="1">
    <citation type="journal article" date="2019" name="Int. J. Syst. Evol. Microbiol.">
        <title>The Global Catalogue of Microorganisms (GCM) 10K type strain sequencing project: providing services to taxonomists for standard genome sequencing and annotation.</title>
        <authorList>
            <consortium name="The Broad Institute Genomics Platform"/>
            <consortium name="The Broad Institute Genome Sequencing Center for Infectious Disease"/>
            <person name="Wu L."/>
            <person name="Ma J."/>
        </authorList>
    </citation>
    <scope>NUCLEOTIDE SEQUENCE [LARGE SCALE GENOMIC DNA]</scope>
    <source>
        <strain evidence="3">CECT 8472</strain>
    </source>
</reference>
<dbReference type="RefSeq" id="WP_382420972.1">
    <property type="nucleotide sequence ID" value="NZ_JBHSCW010000001.1"/>
</dbReference>
<dbReference type="EC" id="2.1.1.-" evidence="2"/>
<dbReference type="InterPro" id="IPR029063">
    <property type="entry name" value="SAM-dependent_MTases_sf"/>
</dbReference>
<name>A0ABV8UHJ3_9PROT</name>
<dbReference type="InterPro" id="IPR013216">
    <property type="entry name" value="Methyltransf_11"/>
</dbReference>
<dbReference type="EMBL" id="JBHSCW010000001">
    <property type="protein sequence ID" value="MFC4350642.1"/>
    <property type="molecule type" value="Genomic_DNA"/>
</dbReference>
<evidence type="ECO:0000313" key="2">
    <source>
        <dbReference type="EMBL" id="MFC4350642.1"/>
    </source>
</evidence>
<sequence>MWNDVVDYREFYETPTGEMARHLIRRRIRSLWPDLHGLELLGLGYAIPYLRQFHEAARVFAFMPLTQGVVHWPSEERSRVALVDETELPLPTFSVDRVLLVHCLENSDYLRDMLNEVWRILKGEGRLVIVVPNRRGVWARLERTPFGFGHPYSQGQISRLLREHSFTPLRTSQALFVPPTHSRALLRTAPAWERIGQRISPHFAGVHLVEASKQVYAVRPLRAAERRRMAWPLPQVVRPTPASRQS</sequence>
<protein>
    <submittedName>
        <fullName evidence="2">Class I SAM-dependent methyltransferase</fullName>
        <ecNumber evidence="2">2.1.1.-</ecNumber>
    </submittedName>
</protein>
<evidence type="ECO:0000313" key="3">
    <source>
        <dbReference type="Proteomes" id="UP001595799"/>
    </source>
</evidence>
<dbReference type="SUPFAM" id="SSF53335">
    <property type="entry name" value="S-adenosyl-L-methionine-dependent methyltransferases"/>
    <property type="match status" value="1"/>
</dbReference>
<gene>
    <name evidence="2" type="ORF">ACFOW6_03695</name>
</gene>
<proteinExistence type="predicted"/>